<dbReference type="EMBL" id="AGCA01000184">
    <property type="protein sequence ID" value="EGY29252.1"/>
    <property type="molecule type" value="Genomic_DNA"/>
</dbReference>
<name>G2GYC8_9ENTR</name>
<evidence type="ECO:0000313" key="1">
    <source>
        <dbReference type="EMBL" id="EGY29252.1"/>
    </source>
</evidence>
<dbReference type="Proteomes" id="UP000004116">
    <property type="component" value="Unassembled WGS sequence"/>
</dbReference>
<evidence type="ECO:0000313" key="2">
    <source>
        <dbReference type="Proteomes" id="UP000004116"/>
    </source>
</evidence>
<proteinExistence type="predicted"/>
<dbReference type="AlphaFoldDB" id="G2GYC8"/>
<comment type="caution">
    <text evidence="1">The sequence shown here is derived from an EMBL/GenBank/DDBJ whole genome shotgun (WGS) entry which is preliminary data.</text>
</comment>
<dbReference type="RefSeq" id="WP_006706469.1">
    <property type="nucleotide sequence ID" value="NZ_AGCA01000184.1"/>
</dbReference>
<feature type="non-terminal residue" evidence="1">
    <location>
        <position position="1"/>
    </location>
</feature>
<accession>G2GYC8</accession>
<sequence length="149" mass="17536">KMYSKSDIIAAVYLGNIDDYIFSNRQEITKNSTELNITTISSTIYDINNFLKLLPKNIAIYYHSFYLTDYNTQKFSTKINRLQDNYSKIKYIERIKQSKSGYISNNIYPYILSFAAKKIKMAGILGDEWIAMLSDIRYYPQEKNIKYPI</sequence>
<keyword evidence="2" id="KW-1185">Reference proteome</keyword>
<reference evidence="1 2" key="1">
    <citation type="journal article" date="2012" name="Genome Res.">
        <title>Genomic basis of endosymbiont-conferred protection against an insect parasitoid.</title>
        <authorList>
            <person name="Hansen A.K."/>
            <person name="Vorburger C."/>
            <person name="Moran N.A."/>
        </authorList>
    </citation>
    <scope>NUCLEOTIDE SEQUENCE [LARGE SCALE GENOMIC DNA]</scope>
    <source>
        <strain evidence="2">R5.15</strain>
    </source>
</reference>
<organism evidence="1 2">
    <name type="scientific">Candidatus Regiella insecticola 5.15</name>
    <dbReference type="NCBI Taxonomy" id="1005043"/>
    <lineage>
        <taxon>Bacteria</taxon>
        <taxon>Pseudomonadati</taxon>
        <taxon>Pseudomonadota</taxon>
        <taxon>Gammaproteobacteria</taxon>
        <taxon>Enterobacterales</taxon>
        <taxon>Enterobacteriaceae</taxon>
        <taxon>aphid secondary symbionts</taxon>
        <taxon>Candidatus Regiella</taxon>
    </lineage>
</organism>
<gene>
    <name evidence="1" type="ORF">Rin_00007860</name>
</gene>
<protein>
    <submittedName>
        <fullName evidence="1">Uncharacterized protein</fullName>
    </submittedName>
</protein>